<evidence type="ECO:0000256" key="2">
    <source>
        <dbReference type="ARBA" id="ARBA00004541"/>
    </source>
</evidence>
<evidence type="ECO:0000256" key="1">
    <source>
        <dbReference type="ARBA" id="ARBA00004412"/>
    </source>
</evidence>
<dbReference type="GO" id="GO:0005770">
    <property type="term" value="C:late endosome"/>
    <property type="evidence" value="ECO:0007669"/>
    <property type="project" value="UniProtKB-SubCell"/>
</dbReference>
<dbReference type="Proteomes" id="UP000835052">
    <property type="component" value="Unassembled WGS sequence"/>
</dbReference>
<dbReference type="PANTHER" id="PTHR13364">
    <property type="entry name" value="DEFECTIVE SPERMATOGENESIS PROTEIN 39"/>
    <property type="match status" value="1"/>
</dbReference>
<protein>
    <recommendedName>
        <fullName evidence="10">Vps16 C-terminal domain-containing protein</fullName>
    </recommendedName>
</protein>
<dbReference type="OrthoDB" id="9977282at2759"/>
<feature type="coiled-coil region" evidence="6">
    <location>
        <begin position="123"/>
        <end position="150"/>
    </location>
</feature>
<evidence type="ECO:0000256" key="3">
    <source>
        <dbReference type="ARBA" id="ARBA00004603"/>
    </source>
</evidence>
<sequence>MSFHKKKFTFDDPEDSYWNESDSNNSSLFDDLQSKQLQARAAVDNLFGQEDAVAVPKFPKSNLTTPVPNDVQLSSASPKVSGKLVDDFLNNRLAEVKLTPEKMPPSAPSVVSEASASSLPSEAQRLDLDYSRLKAEHRKLQQHLETVRHDRFRPIDVNKAVDRLLRGQHVALDYYRSMDEKLGLLKASVNCHDPNVVIQIVQFLKRSLKEKLFFDVLRESPEAVSVYVEHLQSADQSDELCNFLFAMGKNSNTRRWPNIRPPQGASKKRERSNSFGTQVIISDQIMLLETQTAIESIDAASKSDLFVKYPKNRSVIGTSVIATLYYCCLYHYDDNLTSITNPVNFRERMKVDEKQYVWVAVSALTRQSRWPDIERLLQPRNSVIGNLPARGILSSLNTNSNRTVPPKDFYCRLLRGVSDQAERLRLAKEFDVPEIIIESLVTERDRATLSSYAMKLPPNSPEAFKALAALNNTSIKWKS</sequence>
<evidence type="ECO:0000256" key="6">
    <source>
        <dbReference type="SAM" id="Coils"/>
    </source>
</evidence>
<evidence type="ECO:0008006" key="10">
    <source>
        <dbReference type="Google" id="ProtNLM"/>
    </source>
</evidence>
<organism evidence="8 9">
    <name type="scientific">Caenorhabditis auriculariae</name>
    <dbReference type="NCBI Taxonomy" id="2777116"/>
    <lineage>
        <taxon>Eukaryota</taxon>
        <taxon>Metazoa</taxon>
        <taxon>Ecdysozoa</taxon>
        <taxon>Nematoda</taxon>
        <taxon>Chromadorea</taxon>
        <taxon>Rhabditida</taxon>
        <taxon>Rhabditina</taxon>
        <taxon>Rhabditomorpha</taxon>
        <taxon>Rhabditoidea</taxon>
        <taxon>Rhabditidae</taxon>
        <taxon>Peloderinae</taxon>
        <taxon>Caenorhabditis</taxon>
    </lineage>
</organism>
<keyword evidence="9" id="KW-1185">Reference proteome</keyword>
<dbReference type="Gene3D" id="1.10.150.780">
    <property type="entry name" value="Vps16, C-terminal region"/>
    <property type="match status" value="1"/>
</dbReference>
<dbReference type="GO" id="GO:0006886">
    <property type="term" value="P:intracellular protein transport"/>
    <property type="evidence" value="ECO:0007669"/>
    <property type="project" value="TreeGrafter"/>
</dbReference>
<dbReference type="PANTHER" id="PTHR13364:SF6">
    <property type="entry name" value="SPERMATOGENESIS-DEFECTIVE PROTEIN 39 HOMOLOG"/>
    <property type="match status" value="1"/>
</dbReference>
<dbReference type="EMBL" id="CAJGYM010000011">
    <property type="protein sequence ID" value="CAD6189642.1"/>
    <property type="molecule type" value="Genomic_DNA"/>
</dbReference>
<evidence type="ECO:0000313" key="8">
    <source>
        <dbReference type="EMBL" id="CAD6189642.1"/>
    </source>
</evidence>
<dbReference type="GO" id="GO:0005769">
    <property type="term" value="C:early endosome"/>
    <property type="evidence" value="ECO:0007669"/>
    <property type="project" value="UniProtKB-SubCell"/>
</dbReference>
<evidence type="ECO:0000256" key="7">
    <source>
        <dbReference type="SAM" id="MobiDB-lite"/>
    </source>
</evidence>
<dbReference type="AlphaFoldDB" id="A0A8S1H2Y2"/>
<keyword evidence="6" id="KW-0175">Coiled coil</keyword>
<accession>A0A8S1H2Y2</accession>
<dbReference type="InterPro" id="IPR040057">
    <property type="entry name" value="Spe-39"/>
</dbReference>
<name>A0A8S1H2Y2_9PELO</name>
<gene>
    <name evidence="8" type="ORF">CAUJ_LOCUS5561</name>
</gene>
<evidence type="ECO:0000256" key="5">
    <source>
        <dbReference type="ARBA" id="ARBA00023329"/>
    </source>
</evidence>
<comment type="caution">
    <text evidence="8">The sequence shown here is derived from an EMBL/GenBank/DDBJ whole genome shotgun (WGS) entry which is preliminary data.</text>
</comment>
<feature type="region of interest" description="Disordered" evidence="7">
    <location>
        <begin position="1"/>
        <end position="25"/>
    </location>
</feature>
<dbReference type="InterPro" id="IPR038132">
    <property type="entry name" value="Vps16_C_sf"/>
</dbReference>
<keyword evidence="4" id="KW-0967">Endosome</keyword>
<proteinExistence type="predicted"/>
<evidence type="ECO:0000256" key="4">
    <source>
        <dbReference type="ARBA" id="ARBA00022753"/>
    </source>
</evidence>
<comment type="subcellular location">
    <subcellularLocation>
        <location evidence="2">Cytoplasmic vesicle</location>
    </subcellularLocation>
    <subcellularLocation>
        <location evidence="1">Early endosome</location>
    </subcellularLocation>
    <subcellularLocation>
        <location evidence="3">Late endosome</location>
    </subcellularLocation>
</comment>
<dbReference type="GO" id="GO:0007034">
    <property type="term" value="P:vacuolar transport"/>
    <property type="evidence" value="ECO:0007669"/>
    <property type="project" value="TreeGrafter"/>
</dbReference>
<keyword evidence="5" id="KW-0968">Cytoplasmic vesicle</keyword>
<evidence type="ECO:0000313" key="9">
    <source>
        <dbReference type="Proteomes" id="UP000835052"/>
    </source>
</evidence>
<reference evidence="8" key="1">
    <citation type="submission" date="2020-10" db="EMBL/GenBank/DDBJ databases">
        <authorList>
            <person name="Kikuchi T."/>
        </authorList>
    </citation>
    <scope>NUCLEOTIDE SEQUENCE</scope>
    <source>
        <strain evidence="8">NKZ352</strain>
    </source>
</reference>